<gene>
    <name evidence="1" type="ORF">AVEN_55551_1</name>
</gene>
<comment type="caution">
    <text evidence="1">The sequence shown here is derived from an EMBL/GenBank/DDBJ whole genome shotgun (WGS) entry which is preliminary data.</text>
</comment>
<sequence length="116" mass="13001">MWLLTQRAELDGHTRCIGLCISFVWLRVTRQQNQDSAMQCPPNVACGLVCPAPVTFFRERGLGPLPPDLCGGTLYLERVARQTPSGADREERVSLVYLTALARPGFRDGVWFILPR</sequence>
<dbReference type="Proteomes" id="UP000499080">
    <property type="component" value="Unassembled WGS sequence"/>
</dbReference>
<evidence type="ECO:0000313" key="1">
    <source>
        <dbReference type="EMBL" id="GBO39589.1"/>
    </source>
</evidence>
<keyword evidence="2" id="KW-1185">Reference proteome</keyword>
<dbReference type="EMBL" id="BGPR01064657">
    <property type="protein sequence ID" value="GBO39589.1"/>
    <property type="molecule type" value="Genomic_DNA"/>
</dbReference>
<organism evidence="1 2">
    <name type="scientific">Araneus ventricosus</name>
    <name type="common">Orbweaver spider</name>
    <name type="synonym">Epeira ventricosa</name>
    <dbReference type="NCBI Taxonomy" id="182803"/>
    <lineage>
        <taxon>Eukaryota</taxon>
        <taxon>Metazoa</taxon>
        <taxon>Ecdysozoa</taxon>
        <taxon>Arthropoda</taxon>
        <taxon>Chelicerata</taxon>
        <taxon>Arachnida</taxon>
        <taxon>Araneae</taxon>
        <taxon>Araneomorphae</taxon>
        <taxon>Entelegynae</taxon>
        <taxon>Araneoidea</taxon>
        <taxon>Araneidae</taxon>
        <taxon>Araneus</taxon>
    </lineage>
</organism>
<name>A0A4Y2WQY3_ARAVE</name>
<accession>A0A4Y2WQY3</accession>
<dbReference type="AlphaFoldDB" id="A0A4Y2WQY3"/>
<protein>
    <submittedName>
        <fullName evidence="1">Uncharacterized protein</fullName>
    </submittedName>
</protein>
<evidence type="ECO:0000313" key="2">
    <source>
        <dbReference type="Proteomes" id="UP000499080"/>
    </source>
</evidence>
<proteinExistence type="predicted"/>
<reference evidence="1 2" key="1">
    <citation type="journal article" date="2019" name="Sci. Rep.">
        <title>Orb-weaving spider Araneus ventricosus genome elucidates the spidroin gene catalogue.</title>
        <authorList>
            <person name="Kono N."/>
            <person name="Nakamura H."/>
            <person name="Ohtoshi R."/>
            <person name="Moran D.A.P."/>
            <person name="Shinohara A."/>
            <person name="Yoshida Y."/>
            <person name="Fujiwara M."/>
            <person name="Mori M."/>
            <person name="Tomita M."/>
            <person name="Arakawa K."/>
        </authorList>
    </citation>
    <scope>NUCLEOTIDE SEQUENCE [LARGE SCALE GENOMIC DNA]</scope>
</reference>